<dbReference type="AlphaFoldDB" id="A0A1U9KGL7"/>
<dbReference type="SUPFAM" id="SSF54285">
    <property type="entry name" value="MoaD/ThiS"/>
    <property type="match status" value="1"/>
</dbReference>
<evidence type="ECO:0000313" key="1">
    <source>
        <dbReference type="EMBL" id="AQS84955.1"/>
    </source>
</evidence>
<protein>
    <submittedName>
        <fullName evidence="1">Thiamine biosynthesis protein ThiS</fullName>
    </submittedName>
</protein>
<dbReference type="EMBL" id="CP014692">
    <property type="protein sequence ID" value="AQS84955.1"/>
    <property type="molecule type" value="Genomic_DNA"/>
</dbReference>
<dbReference type="KEGG" id="aace:A0U92_09400"/>
<dbReference type="InterPro" id="IPR012675">
    <property type="entry name" value="Beta-grasp_dom_sf"/>
</dbReference>
<organism evidence="1 2">
    <name type="scientific">Acetobacter aceti</name>
    <dbReference type="NCBI Taxonomy" id="435"/>
    <lineage>
        <taxon>Bacteria</taxon>
        <taxon>Pseudomonadati</taxon>
        <taxon>Pseudomonadota</taxon>
        <taxon>Alphaproteobacteria</taxon>
        <taxon>Acetobacterales</taxon>
        <taxon>Acetobacteraceae</taxon>
        <taxon>Acetobacter</taxon>
        <taxon>Acetobacter subgen. Acetobacter</taxon>
    </lineage>
</organism>
<gene>
    <name evidence="1" type="ORF">A0U92_09400</name>
</gene>
<dbReference type="Proteomes" id="UP000188937">
    <property type="component" value="Chromosome"/>
</dbReference>
<dbReference type="eggNOG" id="COG2104">
    <property type="taxonomic scope" value="Bacteria"/>
</dbReference>
<sequence>MNIMVNDEAREVSAPTLAALVDELGLTGARIATAVNGDFVPASRRTHLAIAEGMKIEIVAPMQGG</sequence>
<dbReference type="InterPro" id="IPR010035">
    <property type="entry name" value="Thi_S"/>
</dbReference>
<dbReference type="InterPro" id="IPR016155">
    <property type="entry name" value="Mopterin_synth/thiamin_S_b"/>
</dbReference>
<dbReference type="RefSeq" id="WP_077812999.1">
    <property type="nucleotide sequence ID" value="NZ_CP014692.1"/>
</dbReference>
<dbReference type="CDD" id="cd00565">
    <property type="entry name" value="Ubl_ThiS"/>
    <property type="match status" value="1"/>
</dbReference>
<dbReference type="PANTHER" id="PTHR34472:SF1">
    <property type="entry name" value="SULFUR CARRIER PROTEIN THIS"/>
    <property type="match status" value="1"/>
</dbReference>
<accession>A0A1U9KGL7</accession>
<keyword evidence="2" id="KW-1185">Reference proteome</keyword>
<proteinExistence type="predicted"/>
<dbReference type="NCBIfam" id="TIGR01683">
    <property type="entry name" value="thiS"/>
    <property type="match status" value="1"/>
</dbReference>
<dbReference type="Gene3D" id="3.10.20.30">
    <property type="match status" value="1"/>
</dbReference>
<dbReference type="PANTHER" id="PTHR34472">
    <property type="entry name" value="SULFUR CARRIER PROTEIN THIS"/>
    <property type="match status" value="1"/>
</dbReference>
<dbReference type="Pfam" id="PF02597">
    <property type="entry name" value="ThiS"/>
    <property type="match status" value="1"/>
</dbReference>
<name>A0A1U9KGL7_ACEAC</name>
<dbReference type="InterPro" id="IPR003749">
    <property type="entry name" value="ThiS/MoaD-like"/>
</dbReference>
<dbReference type="OrthoDB" id="197113at2"/>
<evidence type="ECO:0000313" key="2">
    <source>
        <dbReference type="Proteomes" id="UP000188937"/>
    </source>
</evidence>
<dbReference type="STRING" id="435.A0U92_09400"/>
<reference evidence="1 2" key="1">
    <citation type="submission" date="2016-03" db="EMBL/GenBank/DDBJ databases">
        <title>Acetic acid bacteria sequencing.</title>
        <authorList>
            <person name="Brandt J."/>
            <person name="Jakob F."/>
            <person name="Vogel R.F."/>
        </authorList>
    </citation>
    <scope>NUCLEOTIDE SEQUENCE [LARGE SCALE GENOMIC DNA]</scope>
    <source>
        <strain evidence="1 2">TMW2.1153</strain>
    </source>
</reference>